<comment type="caution">
    <text evidence="1">The sequence shown here is derived from an EMBL/GenBank/DDBJ whole genome shotgun (WGS) entry which is preliminary data.</text>
</comment>
<protein>
    <submittedName>
        <fullName evidence="1">Uncharacterized protein</fullName>
    </submittedName>
</protein>
<organism evidence="1 2">
    <name type="scientific">Candidatus Aramenus sulfurataquae</name>
    <dbReference type="NCBI Taxonomy" id="1326980"/>
    <lineage>
        <taxon>Archaea</taxon>
        <taxon>Thermoproteota</taxon>
        <taxon>Thermoprotei</taxon>
        <taxon>Sulfolobales</taxon>
        <taxon>Sulfolobaceae</taxon>
        <taxon>Candidatus Aramenus</taxon>
    </lineage>
</organism>
<proteinExistence type="predicted"/>
<evidence type="ECO:0000313" key="1">
    <source>
        <dbReference type="EMBL" id="MEW9492279.1"/>
    </source>
</evidence>
<gene>
    <name evidence="1" type="ORF">TQ35_0008790</name>
</gene>
<accession>A0ACC6TQU8</accession>
<name>A0ACC6TQU8_9CREN</name>
<sequence length="291" mass="33054">MEESLEQFFSSSDPELVERVYSFGRDKIISWMRKRERAKIRFFETEGETEVVVVVPTADAKGSRAREVVEVFNPLKVIFVESNGPLFNYATSVNAGVSRALNYSPKWIVISNDDVHGRDPVKKLLDELSTTNRGLVMASPSSYHTYPVSLIEVRPYFLKGMKFIGKALRLPPAEVYADLTLRYGKALGIKTLIVINSMLGPLKKVAGEVKMEVINAGSFMVVNRRVANERLLDETFINGYEDVLFSMKMKDDFEVIQFNLDEERGGSLGFGKMRFLKAYVNEVYLNYLLWG</sequence>
<dbReference type="Proteomes" id="UP000053480">
    <property type="component" value="Unassembled WGS sequence"/>
</dbReference>
<dbReference type="EMBL" id="JZWS03000019">
    <property type="protein sequence ID" value="MEW9492279.1"/>
    <property type="molecule type" value="Genomic_DNA"/>
</dbReference>
<reference evidence="1" key="1">
    <citation type="submission" date="2024-07" db="EMBL/GenBank/DDBJ databases">
        <title>Metagenome and Metagenome-Assembled Genomes of Archaea from a hot spring from the geothermal field of Los Azufres, Mexico.</title>
        <authorList>
            <person name="Marin-Paredes R."/>
            <person name="Martinez-Romero E."/>
            <person name="Servin-Garciduenas L.E."/>
        </authorList>
    </citation>
    <scope>NUCLEOTIDE SEQUENCE</scope>
    <source>
        <strain evidence="1">AZ1-454</strain>
    </source>
</reference>
<evidence type="ECO:0000313" key="2">
    <source>
        <dbReference type="Proteomes" id="UP000053480"/>
    </source>
</evidence>